<name>A0A177YP08_9NOCA</name>
<protein>
    <submittedName>
        <fullName evidence="2">Uncharacterized protein</fullName>
    </submittedName>
</protein>
<feature type="transmembrane region" description="Helical" evidence="1">
    <location>
        <begin position="21"/>
        <end position="40"/>
    </location>
</feature>
<feature type="transmembrane region" description="Helical" evidence="1">
    <location>
        <begin position="46"/>
        <end position="70"/>
    </location>
</feature>
<dbReference type="Proteomes" id="UP000077519">
    <property type="component" value="Unassembled WGS sequence"/>
</dbReference>
<sequence length="199" mass="21525">MAVLENSHRTRSVVTPQSVRNTGILLAIGTTAWAVGMPAIGDHQGFGWQSLVGGATAIAFQIGVVRLLLLQVRTHAMGDGRVARGFYVGQFVFMAGALVSSTLDAFWLLHDTAVWMAFDLCWPLSMVGMVGIGIRVAIAGRWTGVVRWWTLWAQSWFVATIPLVMIVRDAGLVVSSVQLVLGYTILGVLLATRRSVTSE</sequence>
<comment type="caution">
    <text evidence="2">The sequence shown here is derived from an EMBL/GenBank/DDBJ whole genome shotgun (WGS) entry which is preliminary data.</text>
</comment>
<gene>
    <name evidence="2" type="ORF">A3K89_15115</name>
</gene>
<evidence type="ECO:0000256" key="1">
    <source>
        <dbReference type="SAM" id="Phobius"/>
    </source>
</evidence>
<evidence type="ECO:0000313" key="3">
    <source>
        <dbReference type="Proteomes" id="UP000077519"/>
    </source>
</evidence>
<feature type="transmembrane region" description="Helical" evidence="1">
    <location>
        <begin position="115"/>
        <end position="138"/>
    </location>
</feature>
<keyword evidence="1" id="KW-1133">Transmembrane helix</keyword>
<keyword evidence="1" id="KW-0812">Transmembrane</keyword>
<accession>A0A177YP08</accession>
<keyword evidence="3" id="KW-1185">Reference proteome</keyword>
<dbReference type="AlphaFoldDB" id="A0A177YP08"/>
<dbReference type="RefSeq" id="WP_068421197.1">
    <property type="nucleotide sequence ID" value="NZ_LVHI01000002.1"/>
</dbReference>
<proteinExistence type="predicted"/>
<evidence type="ECO:0000313" key="2">
    <source>
        <dbReference type="EMBL" id="OAK56939.1"/>
    </source>
</evidence>
<dbReference type="EMBL" id="LVHI01000002">
    <property type="protein sequence ID" value="OAK56939.1"/>
    <property type="molecule type" value="Genomic_DNA"/>
</dbReference>
<feature type="transmembrane region" description="Helical" evidence="1">
    <location>
        <begin position="91"/>
        <end position="109"/>
    </location>
</feature>
<feature type="transmembrane region" description="Helical" evidence="1">
    <location>
        <begin position="172"/>
        <end position="191"/>
    </location>
</feature>
<reference evidence="2 3" key="1">
    <citation type="submission" date="2016-03" db="EMBL/GenBank/DDBJ databases">
        <title>Genome sequence of Rhodococcus kyotonensis KB10.</title>
        <authorList>
            <person name="Jeong H."/>
            <person name="Hong C.E."/>
            <person name="Jo S.H."/>
            <person name="Park J.M."/>
        </authorList>
    </citation>
    <scope>NUCLEOTIDE SEQUENCE [LARGE SCALE GENOMIC DNA]</scope>
    <source>
        <strain evidence="2 3">KB10</strain>
    </source>
</reference>
<keyword evidence="1" id="KW-0472">Membrane</keyword>
<organism evidence="2 3">
    <name type="scientific">Rhodococcoides kyotonense</name>
    <dbReference type="NCBI Taxonomy" id="398843"/>
    <lineage>
        <taxon>Bacteria</taxon>
        <taxon>Bacillati</taxon>
        <taxon>Actinomycetota</taxon>
        <taxon>Actinomycetes</taxon>
        <taxon>Mycobacteriales</taxon>
        <taxon>Nocardiaceae</taxon>
        <taxon>Rhodococcoides</taxon>
    </lineage>
</organism>
<feature type="transmembrane region" description="Helical" evidence="1">
    <location>
        <begin position="145"/>
        <end position="166"/>
    </location>
</feature>